<evidence type="ECO:0000259" key="1">
    <source>
        <dbReference type="SMART" id="SM01351"/>
    </source>
</evidence>
<dbReference type="RefSeq" id="WP_077020894.1">
    <property type="nucleotide sequence ID" value="NZ_CADETK010000033.1"/>
</dbReference>
<dbReference type="InterPro" id="IPR024079">
    <property type="entry name" value="MetalloPept_cat_dom_sf"/>
</dbReference>
<dbReference type="AlphaFoldDB" id="A0A1V2W1D3"/>
<proteinExistence type="predicted"/>
<evidence type="ECO:0000313" key="3">
    <source>
        <dbReference type="Proteomes" id="UP000188543"/>
    </source>
</evidence>
<reference evidence="2 3" key="1">
    <citation type="submission" date="2016-08" db="EMBL/GenBank/DDBJ databases">
        <authorList>
            <person name="Seilhamer J.J."/>
        </authorList>
    </citation>
    <scope>NUCLEOTIDE SEQUENCE [LARGE SCALE GENOMIC DNA]</scope>
    <source>
        <strain evidence="2 3">VC14762</strain>
    </source>
</reference>
<dbReference type="GO" id="GO:0004222">
    <property type="term" value="F:metalloendopeptidase activity"/>
    <property type="evidence" value="ECO:0007669"/>
    <property type="project" value="InterPro"/>
</dbReference>
<dbReference type="SMART" id="SM01351">
    <property type="entry name" value="Aspzincin_M35"/>
    <property type="match status" value="1"/>
</dbReference>
<sequence>MKNLFDHNKYDFDANEDKEWFLVHSGAVTNTNPGSMVDVYINTTPICPNMTNRQFRITASRLLKWSIILVERRITDLKRYDKTTKDRMIYWFNRCDENTRQYLLDGFSRHLSILKTLTPHHFVRSDPNLDRILGCVPNMVDIDNEAAHVCGPNTERRLISIAMKFCTGLRDQNMFGDSRLSTVIHEVTHFVDTFGSGDPRYGLDPTAAAWARANPDQALRNADTLTGFVIYGEKLFAE</sequence>
<dbReference type="EMBL" id="MUTJ01000059">
    <property type="protein sequence ID" value="ONU83491.1"/>
    <property type="molecule type" value="Genomic_DNA"/>
</dbReference>
<dbReference type="InterPro" id="IPR029463">
    <property type="entry name" value="Lys_MEP"/>
</dbReference>
<dbReference type="Proteomes" id="UP000188543">
    <property type="component" value="Unassembled WGS sequence"/>
</dbReference>
<dbReference type="OrthoDB" id="8841651at2"/>
<comment type="caution">
    <text evidence="2">The sequence shown here is derived from an EMBL/GenBank/DDBJ whole genome shotgun (WGS) entry which is preliminary data.</text>
</comment>
<feature type="domain" description="Lysine-specific metallo-endopeptidase" evidence="1">
    <location>
        <begin position="75"/>
        <end position="230"/>
    </location>
</feature>
<dbReference type="Pfam" id="PF14521">
    <property type="entry name" value="Aspzincin_M35"/>
    <property type="match status" value="1"/>
</dbReference>
<evidence type="ECO:0000313" key="2">
    <source>
        <dbReference type="EMBL" id="ONU83491.1"/>
    </source>
</evidence>
<organism evidence="2 3">
    <name type="scientific">Burkholderia cenocepacia</name>
    <dbReference type="NCBI Taxonomy" id="95486"/>
    <lineage>
        <taxon>Bacteria</taxon>
        <taxon>Pseudomonadati</taxon>
        <taxon>Pseudomonadota</taxon>
        <taxon>Betaproteobacteria</taxon>
        <taxon>Burkholderiales</taxon>
        <taxon>Burkholderiaceae</taxon>
        <taxon>Burkholderia</taxon>
        <taxon>Burkholderia cepacia complex</taxon>
    </lineage>
</organism>
<protein>
    <submittedName>
        <fullName evidence="2">Peptidase M35</fullName>
    </submittedName>
</protein>
<gene>
    <name evidence="2" type="ORF">A8E72_19860</name>
</gene>
<dbReference type="CDD" id="cd11005">
    <property type="entry name" value="M35_like"/>
    <property type="match status" value="1"/>
</dbReference>
<dbReference type="Gene3D" id="3.40.390.10">
    <property type="entry name" value="Collagenase (Catalytic Domain)"/>
    <property type="match status" value="1"/>
</dbReference>
<name>A0A1V2W1D3_9BURK</name>
<accession>A0A1V2W1D3</accession>
<dbReference type="SUPFAM" id="SSF55486">
    <property type="entry name" value="Metalloproteases ('zincins'), catalytic domain"/>
    <property type="match status" value="1"/>
</dbReference>